<feature type="coiled-coil region" evidence="1">
    <location>
        <begin position="213"/>
        <end position="240"/>
    </location>
</feature>
<dbReference type="RefSeq" id="WP_020819391.1">
    <property type="nucleotide sequence ID" value="NZ_AP017657.1"/>
</dbReference>
<dbReference type="AlphaFoldDB" id="A0A1E1F8H4"/>
<reference evidence="3 4" key="1">
    <citation type="submission" date="2016-10" db="EMBL/GenBank/DDBJ databases">
        <title>Complete Genome Sequence of the Nonylphenol-Degrading Bacterium Sphingobium cloacae JCM 10874T.</title>
        <authorList>
            <person name="Ootsuka M."/>
            <person name="Nishizawa T."/>
            <person name="Ohta H."/>
        </authorList>
    </citation>
    <scope>NUCLEOTIDE SEQUENCE [LARGE SCALE GENOMIC DNA]</scope>
    <source>
        <strain evidence="3 4">JCM 10874</strain>
        <plasmid evidence="4">psclo_3 dna</plasmid>
    </source>
</reference>
<dbReference type="InterPro" id="IPR038734">
    <property type="entry name" value="YhaN_AAA"/>
</dbReference>
<sequence>MRFATLSLERYGRFEDCELSFRQGEPDLHVVYGANEAGKSTSLAAVSDLLFGFPARSPYNFVYDYALLRVGAVLEDEGHSFACRRKKGTAGTLIDAEDRLLDEAMLLAMLRGQTRETFALSFSLDQDGLRAGGRAMVEARNDLGRALFAAGSGLTGVADELARLESEADAIWGQRAAARRSFTQAQRDFEAQTRAVRDQALKPKAWLDAKGAVADAQQMLEEVQRRRDEVLAEVSRLERIRRIAPAVRLRSDHLAALAAHMDTIDIGPQREHAAEAAMAEMEAASRARAAAQNLVNEARAQIEALSPDPSVLAHDAEIDALIASSGAVTKGQQDLARLSEERSASGGLVARLRAEAGALASDPPTRIVSSRLREIALGHAEDLAALRQIDESEQDLAERRVAIERKIADRPQTGNLTAIVTAIDLARTLGADADARCELAQRKADRAAASLDVALARLTPWSGDASALAALPRLARHEIEDVRSVLAEAETDLQRATDAASRAREEAEALSLEMEQLSSGAAVADEEITAVRSERDAFWRPLRAHMRQGMALPSPDEAVDAYETAVARADERGDARYAAADESSRLTVMGQRRTRLLLAADQADTRAQAASDRRESALTGWARKLAEAGFPALEPNRFLGWVSERETAEAAHQEAIDAHDDARAIVARRNELRASLVAALADESVPKGEDLLPLLAFATRIRQAGEAAAEQHRLDEAALVQIGQDAEGLQRRRTRVDESMATRMEAWRALLVEADIDLDIASAPATLDVLDELRAAIAAQRDLQTRIDGIARDAREHDESVAALTERLGIAASGGGVTLLEGMRARLSAARSTASVLEALEESIAGRSAEMAAEDARHAAAWASLTALLEETGATDLQGLGAAIERSRAARALRHAVSEAEAAIVAAGDGKGLDELVASLEDVDADGLAVRIQSLSGQLTQLNDEVATAASAHGDARRVFAGLEAQSGSSADAASDAEQARAELAVLAEDFILKRTEAVTLRWAIEQYRERHQDPMLLRASEIFRRLTIGRYAALRIDSDGPNSRLLGLRDDGRTVVDVGAMSEGTTDQLFLALRLAAVEQSIAAGVRLPFLADDLFVNFDDERSEAGFRVLAELARSTQVLFFTHHPHLAAIARSVVGEDLHSECSLA</sequence>
<feature type="coiled-coil region" evidence="1">
    <location>
        <begin position="479"/>
        <end position="520"/>
    </location>
</feature>
<dbReference type="PANTHER" id="PTHR41259">
    <property type="entry name" value="DOUBLE-STRAND BREAK REPAIR RAD50 ATPASE, PUTATIVE-RELATED"/>
    <property type="match status" value="1"/>
</dbReference>
<organism evidence="3 4">
    <name type="scientific">Sphingobium cloacae</name>
    <dbReference type="NCBI Taxonomy" id="120107"/>
    <lineage>
        <taxon>Bacteria</taxon>
        <taxon>Pseudomonadati</taxon>
        <taxon>Pseudomonadota</taxon>
        <taxon>Alphaproteobacteria</taxon>
        <taxon>Sphingomonadales</taxon>
        <taxon>Sphingomonadaceae</taxon>
        <taxon>Sphingobium</taxon>
    </lineage>
</organism>
<evidence type="ECO:0000313" key="3">
    <source>
        <dbReference type="EMBL" id="BAV66800.1"/>
    </source>
</evidence>
<dbReference type="EMBL" id="AP017657">
    <property type="protein sequence ID" value="BAV66800.1"/>
    <property type="molecule type" value="Genomic_DNA"/>
</dbReference>
<evidence type="ECO:0000259" key="2">
    <source>
        <dbReference type="Pfam" id="PF13514"/>
    </source>
</evidence>
<dbReference type="OrthoDB" id="9764467at2"/>
<feature type="coiled-coil region" evidence="1">
    <location>
        <begin position="274"/>
        <end position="301"/>
    </location>
</feature>
<proteinExistence type="predicted"/>
<feature type="domain" description="YhaN AAA" evidence="2">
    <location>
        <begin position="1"/>
        <end position="206"/>
    </location>
</feature>
<accession>A0A1E1F8H4</accession>
<dbReference type="Gene3D" id="3.40.50.300">
    <property type="entry name" value="P-loop containing nucleotide triphosphate hydrolases"/>
    <property type="match status" value="2"/>
</dbReference>
<keyword evidence="1" id="KW-0175">Coiled coil</keyword>
<protein>
    <recommendedName>
        <fullName evidence="2">YhaN AAA domain-containing protein</fullName>
    </recommendedName>
</protein>
<keyword evidence="3" id="KW-0614">Plasmid</keyword>
<geneLocation type="plasmid" evidence="4">
    <name>psclo_3 dna</name>
</geneLocation>
<evidence type="ECO:0000313" key="4">
    <source>
        <dbReference type="Proteomes" id="UP000218272"/>
    </source>
</evidence>
<keyword evidence="4" id="KW-1185">Reference proteome</keyword>
<gene>
    <name evidence="3" type="ORF">SCLO_3001330</name>
</gene>
<dbReference type="Pfam" id="PF13514">
    <property type="entry name" value="AAA_27"/>
    <property type="match status" value="1"/>
</dbReference>
<dbReference type="InterPro" id="IPR027417">
    <property type="entry name" value="P-loop_NTPase"/>
</dbReference>
<dbReference type="Proteomes" id="UP000218272">
    <property type="component" value="Plasmid pSCLO_3"/>
</dbReference>
<evidence type="ECO:0000256" key="1">
    <source>
        <dbReference type="SAM" id="Coils"/>
    </source>
</evidence>
<dbReference type="PANTHER" id="PTHR41259:SF1">
    <property type="entry name" value="DOUBLE-STRAND BREAK REPAIR RAD50 ATPASE, PUTATIVE-RELATED"/>
    <property type="match status" value="1"/>
</dbReference>
<dbReference type="KEGG" id="sclo:SCLO_3001330"/>
<dbReference type="SUPFAM" id="SSF52540">
    <property type="entry name" value="P-loop containing nucleoside triphosphate hydrolases"/>
    <property type="match status" value="1"/>
</dbReference>
<name>A0A1E1F8H4_9SPHN</name>